<dbReference type="EMBL" id="CAKOFQ010007125">
    <property type="protein sequence ID" value="CAH1991850.1"/>
    <property type="molecule type" value="Genomic_DNA"/>
</dbReference>
<dbReference type="Proteomes" id="UP001152888">
    <property type="component" value="Unassembled WGS sequence"/>
</dbReference>
<gene>
    <name evidence="1" type="ORF">ACAOBT_LOCUS20512</name>
</gene>
<keyword evidence="2" id="KW-1185">Reference proteome</keyword>
<evidence type="ECO:0000313" key="2">
    <source>
        <dbReference type="Proteomes" id="UP001152888"/>
    </source>
</evidence>
<proteinExistence type="predicted"/>
<name>A0A9P0LC09_ACAOB</name>
<comment type="caution">
    <text evidence="1">The sequence shown here is derived from an EMBL/GenBank/DDBJ whole genome shotgun (WGS) entry which is preliminary data.</text>
</comment>
<dbReference type="AlphaFoldDB" id="A0A9P0LC09"/>
<dbReference type="OrthoDB" id="8196103at2759"/>
<sequence length="160" mass="18391">MVSAFIHPDSLHTLEDPVGVPFKKCCCILTPGKIKNGGMYWPTALKQHATLIFVPFSAEDTFMTLRVPIGLGVLVGTVEQPNMPVSTGRFRCTFTNEQMENLRQYVEDVNKRAFGITREQFARIVYDYAETLRISHRLTILLRRQEKTLFKTLWKNLGFH</sequence>
<protein>
    <submittedName>
        <fullName evidence="1">Uncharacterized protein</fullName>
    </submittedName>
</protein>
<reference evidence="1" key="1">
    <citation type="submission" date="2022-03" db="EMBL/GenBank/DDBJ databases">
        <authorList>
            <person name="Sayadi A."/>
        </authorList>
    </citation>
    <scope>NUCLEOTIDE SEQUENCE</scope>
</reference>
<evidence type="ECO:0000313" key="1">
    <source>
        <dbReference type="EMBL" id="CAH1991850.1"/>
    </source>
</evidence>
<organism evidence="1 2">
    <name type="scientific">Acanthoscelides obtectus</name>
    <name type="common">Bean weevil</name>
    <name type="synonym">Bruchus obtectus</name>
    <dbReference type="NCBI Taxonomy" id="200917"/>
    <lineage>
        <taxon>Eukaryota</taxon>
        <taxon>Metazoa</taxon>
        <taxon>Ecdysozoa</taxon>
        <taxon>Arthropoda</taxon>
        <taxon>Hexapoda</taxon>
        <taxon>Insecta</taxon>
        <taxon>Pterygota</taxon>
        <taxon>Neoptera</taxon>
        <taxon>Endopterygota</taxon>
        <taxon>Coleoptera</taxon>
        <taxon>Polyphaga</taxon>
        <taxon>Cucujiformia</taxon>
        <taxon>Chrysomeloidea</taxon>
        <taxon>Chrysomelidae</taxon>
        <taxon>Bruchinae</taxon>
        <taxon>Bruchini</taxon>
        <taxon>Acanthoscelides</taxon>
    </lineage>
</organism>
<accession>A0A9P0LC09</accession>